<feature type="domain" description="Reverse transcriptase Ty1/copia-type" evidence="1">
    <location>
        <begin position="62"/>
        <end position="117"/>
    </location>
</feature>
<accession>A5BWX4</accession>
<organism evidence="2">
    <name type="scientific">Vitis vinifera</name>
    <name type="common">Grape</name>
    <dbReference type="NCBI Taxonomy" id="29760"/>
    <lineage>
        <taxon>Eukaryota</taxon>
        <taxon>Viridiplantae</taxon>
        <taxon>Streptophyta</taxon>
        <taxon>Embryophyta</taxon>
        <taxon>Tracheophyta</taxon>
        <taxon>Spermatophyta</taxon>
        <taxon>Magnoliopsida</taxon>
        <taxon>eudicotyledons</taxon>
        <taxon>Gunneridae</taxon>
        <taxon>Pentapetalae</taxon>
        <taxon>rosids</taxon>
        <taxon>Vitales</taxon>
        <taxon>Vitaceae</taxon>
        <taxon>Viteae</taxon>
        <taxon>Vitis</taxon>
    </lineage>
</organism>
<dbReference type="InterPro" id="IPR013103">
    <property type="entry name" value="RVT_2"/>
</dbReference>
<dbReference type="Pfam" id="PF07727">
    <property type="entry name" value="RVT_2"/>
    <property type="match status" value="2"/>
</dbReference>
<dbReference type="CDD" id="cd09272">
    <property type="entry name" value="RNase_HI_RT_Ty1"/>
    <property type="match status" value="1"/>
</dbReference>
<dbReference type="SUPFAM" id="SSF56672">
    <property type="entry name" value="DNA/RNA polymerases"/>
    <property type="match status" value="1"/>
</dbReference>
<dbReference type="EMBL" id="AM474111">
    <property type="protein sequence ID" value="CAN63949.1"/>
    <property type="molecule type" value="Genomic_DNA"/>
</dbReference>
<sequence length="244" mass="28193">MFAPVPNMNTMRVLLSLVANLNWPLHPLIIKNAFLNGKLEEEVYMQLPPSFEENYGREKRSLTRDDVYEIDHLKKELANKFEMKDLGLLRYFLGMEMARSKTGIVVTQRKYALNLLKIQVEAFTNANWAGDRRSTLGYCTFVGGNLVTWRSKKKTVAARSSTEVELKVVAQGMCELLWLRKLLEELRIKIEGPVKLYRDNKTAINIANNPMQEDKTKHVKIDRHFIKEKLESGLICMPFVSTNE</sequence>
<feature type="domain" description="Reverse transcriptase Ty1/copia-type" evidence="1">
    <location>
        <begin position="2"/>
        <end position="58"/>
    </location>
</feature>
<dbReference type="PANTHER" id="PTHR11439:SF440">
    <property type="entry name" value="INTEGRASE CATALYTIC DOMAIN-CONTAINING PROTEIN"/>
    <property type="match status" value="1"/>
</dbReference>
<proteinExistence type="predicted"/>
<reference evidence="2" key="1">
    <citation type="journal article" date="2007" name="PLoS ONE">
        <title>The first genome sequence of an elite grapevine cultivar (Pinot noir Vitis vinifera L.): coping with a highly heterozygous genome.</title>
        <authorList>
            <person name="Velasco R."/>
            <person name="Zharkikh A."/>
            <person name="Troggio M."/>
            <person name="Cartwright D.A."/>
            <person name="Cestaro A."/>
            <person name="Pruss D."/>
            <person name="Pindo M."/>
            <person name="FitzGerald L.M."/>
            <person name="Vezzulli S."/>
            <person name="Reid J."/>
            <person name="Malacarne G."/>
            <person name="Iliev D."/>
            <person name="Coppola G."/>
            <person name="Wardell B."/>
            <person name="Micheletti D."/>
            <person name="Macalma T."/>
            <person name="Facci M."/>
            <person name="Mitchell J.T."/>
            <person name="Perazzolli M."/>
            <person name="Eldredge G."/>
            <person name="Gatto P."/>
            <person name="Oyzerski R."/>
            <person name="Moretto M."/>
            <person name="Gutin N."/>
            <person name="Stefanini M."/>
            <person name="Chen Y."/>
            <person name="Segala C."/>
            <person name="Davenport C."/>
            <person name="Dematte L."/>
            <person name="Mraz A."/>
            <person name="Battilana J."/>
            <person name="Stormo K."/>
            <person name="Costa F."/>
            <person name="Tao Q."/>
            <person name="Si-Ammour A."/>
            <person name="Harkins T."/>
            <person name="Lackey A."/>
            <person name="Perbost C."/>
            <person name="Taillon B."/>
            <person name="Stella A."/>
            <person name="Solovyev V."/>
            <person name="Fawcett J.A."/>
            <person name="Sterck L."/>
            <person name="Vandepoele K."/>
            <person name="Grando S.M."/>
            <person name="Toppo S."/>
            <person name="Moser C."/>
            <person name="Lanchbury J."/>
            <person name="Bogden R."/>
            <person name="Skolnick M."/>
            <person name="Sgaramella V."/>
            <person name="Bhatnagar S.K."/>
            <person name="Fontana P."/>
            <person name="Gutin A."/>
            <person name="Van de Peer Y."/>
            <person name="Salamini F."/>
            <person name="Viola R."/>
        </authorList>
    </citation>
    <scope>NUCLEOTIDE SEQUENCE</scope>
</reference>
<dbReference type="PANTHER" id="PTHR11439">
    <property type="entry name" value="GAG-POL-RELATED RETROTRANSPOSON"/>
    <property type="match status" value="1"/>
</dbReference>
<gene>
    <name evidence="2" type="ORF">VITISV_012356</name>
</gene>
<dbReference type="InterPro" id="IPR043502">
    <property type="entry name" value="DNA/RNA_pol_sf"/>
</dbReference>
<evidence type="ECO:0000313" key="2">
    <source>
        <dbReference type="EMBL" id="CAN63949.1"/>
    </source>
</evidence>
<name>A5BWX4_VITVI</name>
<dbReference type="AlphaFoldDB" id="A5BWX4"/>
<evidence type="ECO:0000259" key="1">
    <source>
        <dbReference type="Pfam" id="PF07727"/>
    </source>
</evidence>
<protein>
    <recommendedName>
        <fullName evidence="1">Reverse transcriptase Ty1/copia-type domain-containing protein</fullName>
    </recommendedName>
</protein>